<comment type="caution">
    <text evidence="2">The sequence shown here is derived from an EMBL/GenBank/DDBJ whole genome shotgun (WGS) entry which is preliminary data.</text>
</comment>
<dbReference type="Proteomes" id="UP001589738">
    <property type="component" value="Unassembled WGS sequence"/>
</dbReference>
<proteinExistence type="predicted"/>
<accession>A0ABV6KRB8</accession>
<keyword evidence="1" id="KW-0472">Membrane</keyword>
<name>A0ABV6KRB8_9BACI</name>
<evidence type="ECO:0000313" key="3">
    <source>
        <dbReference type="Proteomes" id="UP001589738"/>
    </source>
</evidence>
<keyword evidence="1" id="KW-1133">Transmembrane helix</keyword>
<reference evidence="2 3" key="1">
    <citation type="submission" date="2024-09" db="EMBL/GenBank/DDBJ databases">
        <authorList>
            <person name="Sun Q."/>
            <person name="Mori K."/>
        </authorList>
    </citation>
    <scope>NUCLEOTIDE SEQUENCE [LARGE SCALE GENOMIC DNA]</scope>
    <source>
        <strain evidence="2 3">CGMCC 1.9126</strain>
    </source>
</reference>
<gene>
    <name evidence="2" type="ORF">ACFFHF_11490</name>
</gene>
<evidence type="ECO:0008006" key="4">
    <source>
        <dbReference type="Google" id="ProtNLM"/>
    </source>
</evidence>
<keyword evidence="1" id="KW-0812">Transmembrane</keyword>
<organism evidence="2 3">
    <name type="scientific">Robertmurraya beringensis</name>
    <dbReference type="NCBI Taxonomy" id="641660"/>
    <lineage>
        <taxon>Bacteria</taxon>
        <taxon>Bacillati</taxon>
        <taxon>Bacillota</taxon>
        <taxon>Bacilli</taxon>
        <taxon>Bacillales</taxon>
        <taxon>Bacillaceae</taxon>
        <taxon>Robertmurraya</taxon>
    </lineage>
</organism>
<keyword evidence="3" id="KW-1185">Reference proteome</keyword>
<feature type="transmembrane region" description="Helical" evidence="1">
    <location>
        <begin position="27"/>
        <end position="46"/>
    </location>
</feature>
<protein>
    <recommendedName>
        <fullName evidence="4">ATP synthase F0 subunit 8</fullName>
    </recommendedName>
</protein>
<evidence type="ECO:0000313" key="2">
    <source>
        <dbReference type="EMBL" id="MFC0475868.1"/>
    </source>
</evidence>
<evidence type="ECO:0000256" key="1">
    <source>
        <dbReference type="SAM" id="Phobius"/>
    </source>
</evidence>
<dbReference type="EMBL" id="JBHLUU010000032">
    <property type="protein sequence ID" value="MFC0475868.1"/>
    <property type="molecule type" value="Genomic_DNA"/>
</dbReference>
<sequence length="58" mass="6895">MKQLLQFIAVILTVVSAIYLYSLQLGAIPFFLLAFFFFYLAVRLFVKEKKRQRNEGKY</sequence>
<dbReference type="RefSeq" id="WP_377058190.1">
    <property type="nucleotide sequence ID" value="NZ_JBHLUU010000032.1"/>
</dbReference>